<dbReference type="AlphaFoldDB" id="A0A370DRE5"/>
<organism evidence="2 3">
    <name type="scientific">endosymbiont of Escarpia spicata</name>
    <dbReference type="NCBI Taxonomy" id="2200908"/>
    <lineage>
        <taxon>Bacteria</taxon>
        <taxon>Pseudomonadati</taxon>
        <taxon>Pseudomonadota</taxon>
        <taxon>Gammaproteobacteria</taxon>
        <taxon>sulfur-oxidizing symbionts</taxon>
    </lineage>
</organism>
<evidence type="ECO:0000313" key="2">
    <source>
        <dbReference type="EMBL" id="RDH87669.1"/>
    </source>
</evidence>
<evidence type="ECO:0000259" key="1">
    <source>
        <dbReference type="Pfam" id="PF25794"/>
    </source>
</evidence>
<protein>
    <recommendedName>
        <fullName evidence="1">Sacsin/Nov domain-containing protein</fullName>
    </recommendedName>
</protein>
<dbReference type="NCBIfam" id="NF047352">
    <property type="entry name" value="P_loop_sacsin"/>
    <property type="match status" value="1"/>
</dbReference>
<reference evidence="2 3" key="1">
    <citation type="journal article" date="2018" name="ISME J.">
        <title>Endosymbiont genomes yield clues of tubeworm success.</title>
        <authorList>
            <person name="Li Y."/>
            <person name="Liles M.R."/>
            <person name="Halanych K.M."/>
        </authorList>
    </citation>
    <scope>NUCLEOTIDE SEQUENCE [LARGE SCALE GENOMIC DNA]</scope>
    <source>
        <strain evidence="2">A1462</strain>
    </source>
</reference>
<dbReference type="SUPFAM" id="SSF55874">
    <property type="entry name" value="ATPase domain of HSP90 chaperone/DNA topoisomerase II/histidine kinase"/>
    <property type="match status" value="1"/>
</dbReference>
<dbReference type="Proteomes" id="UP000254771">
    <property type="component" value="Unassembled WGS sequence"/>
</dbReference>
<dbReference type="PANTHER" id="PTHR32387:SF0">
    <property type="entry name" value="PROTEIN NO VEIN"/>
    <property type="match status" value="1"/>
</dbReference>
<dbReference type="EMBL" id="QFXE01000005">
    <property type="protein sequence ID" value="RDH87669.1"/>
    <property type="molecule type" value="Genomic_DNA"/>
</dbReference>
<dbReference type="InterPro" id="IPR052957">
    <property type="entry name" value="Auxin_embryo_med"/>
</dbReference>
<dbReference type="InterPro" id="IPR036890">
    <property type="entry name" value="HATPase_C_sf"/>
</dbReference>
<evidence type="ECO:0000313" key="3">
    <source>
        <dbReference type="Proteomes" id="UP000254771"/>
    </source>
</evidence>
<accession>A0A370DRE5</accession>
<dbReference type="Gene3D" id="3.30.565.10">
    <property type="entry name" value="Histidine kinase-like ATPase, C-terminal domain"/>
    <property type="match status" value="1"/>
</dbReference>
<gene>
    <name evidence="2" type="ORF">DIZ78_03685</name>
</gene>
<dbReference type="Pfam" id="PF25794">
    <property type="entry name" value="SACS"/>
    <property type="match status" value="1"/>
</dbReference>
<comment type="caution">
    <text evidence="2">The sequence shown here is derived from an EMBL/GenBank/DDBJ whole genome shotgun (WGS) entry which is preliminary data.</text>
</comment>
<keyword evidence="3" id="KW-1185">Reference proteome</keyword>
<sequence length="260" mass="30029">MSRNEVIDKTMGEIRTFLDEITNGTSQYRSLHNLTEQVEHQYEGRFLIELVQNAHDALFEPGTVDKEQRIEIVLVANEHPHGALYIANDGLPFTPSNFKALSNLGQSDKDPQKSIGNKGIGFRSVLEVSKAPEIYSRKQKDSSGFDGYCFRFNPDVIQTLEDPIQQIIGGNNHVISPLDFEEPLLRWDASRYEYFRQRCHDLEDDWLKKSWPSCLRMHYPFRFIQIRQPQPLKTLKSGDFQLSSGSRFSVIRKLKLPGKR</sequence>
<feature type="domain" description="Sacsin/Nov" evidence="1">
    <location>
        <begin position="41"/>
        <end position="138"/>
    </location>
</feature>
<name>A0A370DRE5_9GAMM</name>
<dbReference type="PANTHER" id="PTHR32387">
    <property type="entry name" value="WU:FJ29H11"/>
    <property type="match status" value="1"/>
</dbReference>
<proteinExistence type="predicted"/>
<dbReference type="InterPro" id="IPR058210">
    <property type="entry name" value="SACS/Nov_dom"/>
</dbReference>